<reference evidence="2 3" key="1">
    <citation type="submission" date="2024-09" db="EMBL/GenBank/DDBJ databases">
        <title>Floridaenema gen nov. (Aerosakkonemataceae, Aerosakkonematales ord. nov., Cyanobacteria) from benthic tropical and subtropical fresh waters, with the description of four new species.</title>
        <authorList>
            <person name="Moretto J.A."/>
            <person name="Berthold D.E."/>
            <person name="Lefler F.W."/>
            <person name="Huang I.-S."/>
            <person name="Laughinghouse H. IV."/>
        </authorList>
    </citation>
    <scope>NUCLEOTIDE SEQUENCE [LARGE SCALE GENOMIC DNA]</scope>
    <source>
        <strain evidence="2 3">BLCC-F46</strain>
    </source>
</reference>
<protein>
    <submittedName>
        <fullName evidence="2">Uncharacterized protein</fullName>
    </submittedName>
</protein>
<comment type="caution">
    <text evidence="2">The sequence shown here is derived from an EMBL/GenBank/DDBJ whole genome shotgun (WGS) entry which is preliminary data.</text>
</comment>
<dbReference type="RefSeq" id="WP_413255224.1">
    <property type="nucleotide sequence ID" value="NZ_JBHFNQ010000112.1"/>
</dbReference>
<organism evidence="2 3">
    <name type="scientific">Floridaenema aerugineum BLCC-F46</name>
    <dbReference type="NCBI Taxonomy" id="3153654"/>
    <lineage>
        <taxon>Bacteria</taxon>
        <taxon>Bacillati</taxon>
        <taxon>Cyanobacteriota</taxon>
        <taxon>Cyanophyceae</taxon>
        <taxon>Oscillatoriophycideae</taxon>
        <taxon>Aerosakkonematales</taxon>
        <taxon>Aerosakkonemataceae</taxon>
        <taxon>Floridanema</taxon>
        <taxon>Floridanema aerugineum</taxon>
    </lineage>
</organism>
<gene>
    <name evidence="2" type="ORF">ACE1CC_14950</name>
</gene>
<name>A0ABV4X5S3_9CYAN</name>
<dbReference type="Proteomes" id="UP001576774">
    <property type="component" value="Unassembled WGS sequence"/>
</dbReference>
<feature type="transmembrane region" description="Helical" evidence="1">
    <location>
        <begin position="26"/>
        <end position="42"/>
    </location>
</feature>
<keyword evidence="1" id="KW-0472">Membrane</keyword>
<evidence type="ECO:0000256" key="1">
    <source>
        <dbReference type="SAM" id="Phobius"/>
    </source>
</evidence>
<dbReference type="EMBL" id="JBHFNQ010000112">
    <property type="protein sequence ID" value="MFB2878149.1"/>
    <property type="molecule type" value="Genomic_DNA"/>
</dbReference>
<evidence type="ECO:0000313" key="3">
    <source>
        <dbReference type="Proteomes" id="UP001576774"/>
    </source>
</evidence>
<keyword evidence="3" id="KW-1185">Reference proteome</keyword>
<proteinExistence type="predicted"/>
<keyword evidence="1" id="KW-0812">Transmembrane</keyword>
<keyword evidence="1" id="KW-1133">Transmembrane helix</keyword>
<sequence>MKGKHFQEFLTVLSITANVLTIWHDYRALALALAVTIAYYRYR</sequence>
<accession>A0ABV4X5S3</accession>
<evidence type="ECO:0000313" key="2">
    <source>
        <dbReference type="EMBL" id="MFB2878149.1"/>
    </source>
</evidence>